<comment type="caution">
    <text evidence="7">The sequence shown here is derived from an EMBL/GenBank/DDBJ whole genome shotgun (WGS) entry which is preliminary data.</text>
</comment>
<comment type="similarity">
    <text evidence="1">Belongs to the peptidase S33 family.</text>
</comment>
<keyword evidence="8" id="KW-1185">Reference proteome</keyword>
<reference evidence="7 8" key="1">
    <citation type="submission" date="2019-10" db="EMBL/GenBank/DDBJ databases">
        <title>Streptomyces smaragdinus sp. nov. and Streptomyces fabii sp. nov., isolated from the gut of fungus growing-termite Macrotermes natalensis.</title>
        <authorList>
            <person name="Schwitalla J."/>
            <person name="Benndorf R."/>
            <person name="Martin K."/>
            <person name="De Beer W."/>
            <person name="Kaster A.-K."/>
            <person name="Vollmers J."/>
            <person name="Poulsen M."/>
            <person name="Beemelmanns C."/>
        </authorList>
    </citation>
    <scope>NUCLEOTIDE SEQUENCE [LARGE SCALE GENOMIC DNA]</scope>
    <source>
        <strain evidence="7 8">RB5</strain>
    </source>
</reference>
<feature type="chain" id="PRO_5029852937" evidence="5">
    <location>
        <begin position="22"/>
        <end position="515"/>
    </location>
</feature>
<dbReference type="PANTHER" id="PTHR43248">
    <property type="entry name" value="2-SUCCINYL-6-HYDROXY-2,4-CYCLOHEXADIENE-1-CARBOXYLATE SYNTHASE"/>
    <property type="match status" value="1"/>
</dbReference>
<accession>A0A7K0CTE8</accession>
<evidence type="ECO:0000256" key="3">
    <source>
        <dbReference type="ARBA" id="ARBA00022801"/>
    </source>
</evidence>
<dbReference type="EC" id="3.1.1.-" evidence="7"/>
<gene>
    <name evidence="7" type="primary">caeA_2</name>
    <name evidence="7" type="ORF">SRB5_64800</name>
</gene>
<dbReference type="Gene3D" id="3.40.50.1820">
    <property type="entry name" value="alpha/beta hydrolase"/>
    <property type="match status" value="1"/>
</dbReference>
<dbReference type="AlphaFoldDB" id="A0A7K0CTE8"/>
<evidence type="ECO:0000313" key="8">
    <source>
        <dbReference type="Proteomes" id="UP000466345"/>
    </source>
</evidence>
<feature type="region of interest" description="Disordered" evidence="4">
    <location>
        <begin position="23"/>
        <end position="64"/>
    </location>
</feature>
<evidence type="ECO:0000313" key="7">
    <source>
        <dbReference type="EMBL" id="MQY16282.1"/>
    </source>
</evidence>
<dbReference type="PROSITE" id="PS51257">
    <property type="entry name" value="PROKAR_LIPOPROTEIN"/>
    <property type="match status" value="1"/>
</dbReference>
<keyword evidence="3 7" id="KW-0378">Hydrolase</keyword>
<dbReference type="PANTHER" id="PTHR43248:SF29">
    <property type="entry name" value="TRIPEPTIDYL AMINOPEPTIDASE"/>
    <property type="match status" value="1"/>
</dbReference>
<dbReference type="Proteomes" id="UP000466345">
    <property type="component" value="Unassembled WGS sequence"/>
</dbReference>
<feature type="domain" description="Peptidase S33 tripeptidyl aminopeptidase-like C-terminal" evidence="6">
    <location>
        <begin position="413"/>
        <end position="514"/>
    </location>
</feature>
<proteinExistence type="inferred from homology"/>
<dbReference type="OrthoDB" id="4498590at2"/>
<evidence type="ECO:0000256" key="2">
    <source>
        <dbReference type="ARBA" id="ARBA00022729"/>
    </source>
</evidence>
<evidence type="ECO:0000259" key="6">
    <source>
        <dbReference type="Pfam" id="PF08386"/>
    </source>
</evidence>
<protein>
    <submittedName>
        <fullName evidence="7">Carboxylesterase A</fullName>
        <ecNumber evidence="7">3.1.1.-</ecNumber>
    </submittedName>
</protein>
<organism evidence="7 8">
    <name type="scientific">Streptomyces smaragdinus</name>
    <dbReference type="NCBI Taxonomy" id="2585196"/>
    <lineage>
        <taxon>Bacteria</taxon>
        <taxon>Bacillati</taxon>
        <taxon>Actinomycetota</taxon>
        <taxon>Actinomycetes</taxon>
        <taxon>Kitasatosporales</taxon>
        <taxon>Streptomycetaceae</taxon>
        <taxon>Streptomyces</taxon>
    </lineage>
</organism>
<evidence type="ECO:0000256" key="4">
    <source>
        <dbReference type="SAM" id="MobiDB-lite"/>
    </source>
</evidence>
<feature type="signal peptide" evidence="5">
    <location>
        <begin position="1"/>
        <end position="21"/>
    </location>
</feature>
<sequence>MRPISLALLAPVVAVALSASACTGGGGGETPEPERDVTSAGTLDWKTCGRPTPEQGGDGKAPARLADGTRWECATLEVPLDYAKPGGKRIGIALIKAGAKDPGRRLGSLVYNFGGPGGSGVLILPELAKDYEKLRERWDLVGFDPRGVGASAPVTCLDDARIDEERGVDAIPDNAAEEKEVQLMTREQVQGCQSRAGDLLPYVTTTNTARDLDRIREALGDKRLNYFGISYGTQLGGVYAHLFPKRVGRTVLDAVVDPTKGGVDSARAQAKGFELALTDYMRDCAAQEAGDCPTGTGGAAGRDRLLAFLDGLESEPLPTADGRELTATDAVLGIAAALYSEESWPYLTQALQEAEQGRGDVLMALADFYLDRDDKGHYANSTSSGTAITCADTTERFTIPQARARAAEFAREAPVFGPLLGWSLLTCTDWPLDGESAHPEVSAPGAAPILVIGNTGDPATPYEGAGHMADELGVGVELTYHGEGHGAYGQSDCVDDAVNGLLLTGKVPAAGTECR</sequence>
<keyword evidence="2 5" id="KW-0732">Signal</keyword>
<name>A0A7K0CTE8_9ACTN</name>
<dbReference type="InterPro" id="IPR029058">
    <property type="entry name" value="AB_hydrolase_fold"/>
</dbReference>
<dbReference type="RefSeq" id="WP_153457060.1">
    <property type="nucleotide sequence ID" value="NZ_WEGJ01000050.1"/>
</dbReference>
<dbReference type="Pfam" id="PF08386">
    <property type="entry name" value="Abhydrolase_4"/>
    <property type="match status" value="1"/>
</dbReference>
<dbReference type="InterPro" id="IPR051601">
    <property type="entry name" value="Serine_prot/Carboxylest_S33"/>
</dbReference>
<evidence type="ECO:0000256" key="1">
    <source>
        <dbReference type="ARBA" id="ARBA00010088"/>
    </source>
</evidence>
<dbReference type="SUPFAM" id="SSF53474">
    <property type="entry name" value="alpha/beta-Hydrolases"/>
    <property type="match status" value="1"/>
</dbReference>
<dbReference type="GO" id="GO:0016787">
    <property type="term" value="F:hydrolase activity"/>
    <property type="evidence" value="ECO:0007669"/>
    <property type="project" value="UniProtKB-KW"/>
</dbReference>
<dbReference type="EMBL" id="WEGJ01000050">
    <property type="protein sequence ID" value="MQY16282.1"/>
    <property type="molecule type" value="Genomic_DNA"/>
</dbReference>
<evidence type="ECO:0000256" key="5">
    <source>
        <dbReference type="SAM" id="SignalP"/>
    </source>
</evidence>
<dbReference type="InterPro" id="IPR013595">
    <property type="entry name" value="Pept_S33_TAP-like_C"/>
</dbReference>